<dbReference type="EMBL" id="NDXW01000001">
    <property type="protein sequence ID" value="RDH46459.1"/>
    <property type="molecule type" value="Genomic_DNA"/>
</dbReference>
<name>A0A4P9VU78_9GAMM</name>
<dbReference type="InterPro" id="IPR039246">
    <property type="entry name" value="Flagellar_FlgA"/>
</dbReference>
<protein>
    <submittedName>
        <fullName evidence="2">Flagella basal body P-ring formation protein FlgA</fullName>
    </submittedName>
</protein>
<accession>A0A4P9VU78</accession>
<evidence type="ECO:0000259" key="1">
    <source>
        <dbReference type="Pfam" id="PF13144"/>
    </source>
</evidence>
<dbReference type="AlphaFoldDB" id="A0A4P9VU78"/>
<gene>
    <name evidence="2" type="primary">flgA</name>
    <name evidence="2" type="ORF">B9G39_25040</name>
</gene>
<keyword evidence="2" id="KW-0969">Cilium</keyword>
<dbReference type="NCBIfam" id="TIGR03170">
    <property type="entry name" value="flgA_cterm"/>
    <property type="match status" value="1"/>
</dbReference>
<dbReference type="Gene3D" id="2.30.30.760">
    <property type="match status" value="1"/>
</dbReference>
<sequence length="322" mass="36068">MLKNTLLSAIIINLLILPILPISALGGTLFQLPPAVIVNESNPKLKSIVKLISTTESSTKIDKVLNQQIILGLKPAQYTVLTKSKLERNLALVLKDFQIQSYDTVKVTRKGYSVAINELALQAKRFLHNQLVPLAEDIVIELVSDIPDVYVSEQNYTLSFKRNLDNQFLKRTCVWATIKTSKNSKTVPIWFSVTLKQHAWVLSQTQQANNHFHQSQVSRQIVDIANTPVAKLVKNPKLLKYRYKRSLPAGTVLLTTHLEELPAVEKNAVTLAKTTHSGITIKTYVKALQDGNINQRIKVQSLSSGENFYGIVINTNMIHVIN</sequence>
<dbReference type="Proteomes" id="UP000257039">
    <property type="component" value="Unassembled WGS sequence"/>
</dbReference>
<evidence type="ECO:0000313" key="2">
    <source>
        <dbReference type="EMBL" id="RDH46459.1"/>
    </source>
</evidence>
<dbReference type="PANTHER" id="PTHR36307">
    <property type="entry name" value="FLAGELLA BASAL BODY P-RING FORMATION PROTEIN FLGA"/>
    <property type="match status" value="1"/>
</dbReference>
<dbReference type="Pfam" id="PF13144">
    <property type="entry name" value="ChapFlgA"/>
    <property type="match status" value="1"/>
</dbReference>
<comment type="caution">
    <text evidence="2">The sequence shown here is derived from an EMBL/GenBank/DDBJ whole genome shotgun (WGS) entry which is preliminary data.</text>
</comment>
<dbReference type="InterPro" id="IPR017585">
    <property type="entry name" value="SAF_FlgA"/>
</dbReference>
<keyword evidence="2" id="KW-0282">Flagellum</keyword>
<dbReference type="PANTHER" id="PTHR36307:SF1">
    <property type="entry name" value="FLAGELLA BASAL BODY P-RING FORMATION PROTEIN FLGA"/>
    <property type="match status" value="1"/>
</dbReference>
<reference evidence="2 3" key="1">
    <citation type="submission" date="2017-04" db="EMBL/GenBank/DDBJ databases">
        <title>Draft genome sequence of Zooshikella ganghwensis VG4 isolated from Red Sea sediments.</title>
        <authorList>
            <person name="Rehman Z."/>
            <person name="Alam I."/>
            <person name="Kamau A."/>
            <person name="Bajic V."/>
            <person name="Leiknes T."/>
        </authorList>
    </citation>
    <scope>NUCLEOTIDE SEQUENCE [LARGE SCALE GENOMIC DNA]</scope>
    <source>
        <strain evidence="2 3">VG4</strain>
    </source>
</reference>
<feature type="domain" description="Flagella basal body P-ring formation protein FlgA SAF" evidence="1">
    <location>
        <begin position="203"/>
        <end position="320"/>
    </location>
</feature>
<evidence type="ECO:0000313" key="3">
    <source>
        <dbReference type="Proteomes" id="UP000257039"/>
    </source>
</evidence>
<proteinExistence type="predicted"/>
<organism evidence="2 3">
    <name type="scientific">Zooshikella ganghwensis</name>
    <dbReference type="NCBI Taxonomy" id="202772"/>
    <lineage>
        <taxon>Bacteria</taxon>
        <taxon>Pseudomonadati</taxon>
        <taxon>Pseudomonadota</taxon>
        <taxon>Gammaproteobacteria</taxon>
        <taxon>Oceanospirillales</taxon>
        <taxon>Zooshikellaceae</taxon>
        <taxon>Zooshikella</taxon>
    </lineage>
</organism>
<keyword evidence="2" id="KW-0966">Cell projection</keyword>
<keyword evidence="3" id="KW-1185">Reference proteome</keyword>
<dbReference type="GO" id="GO:0044780">
    <property type="term" value="P:bacterial-type flagellum assembly"/>
    <property type="evidence" value="ECO:0007669"/>
    <property type="project" value="InterPro"/>
</dbReference>